<evidence type="ECO:0000313" key="3">
    <source>
        <dbReference type="EMBL" id="GGR40120.1"/>
    </source>
</evidence>
<dbReference type="Proteomes" id="UP000603865">
    <property type="component" value="Unassembled WGS sequence"/>
</dbReference>
<comment type="caution">
    <text evidence="3">The sequence shown here is derived from an EMBL/GenBank/DDBJ whole genome shotgun (WGS) entry which is preliminary data.</text>
</comment>
<keyword evidence="1" id="KW-0227">DNA damage</keyword>
<dbReference type="PANTHER" id="PTHR43003:SF5">
    <property type="entry name" value="DNA-3-METHYLADENINE GLYCOSYLASE"/>
    <property type="match status" value="1"/>
</dbReference>
<evidence type="ECO:0000256" key="1">
    <source>
        <dbReference type="ARBA" id="ARBA00022763"/>
    </source>
</evidence>
<reference evidence="3" key="1">
    <citation type="journal article" date="2014" name="Int. J. Syst. Evol. Microbiol.">
        <title>Complete genome sequence of Corynebacterium casei LMG S-19264T (=DSM 44701T), isolated from a smear-ripened cheese.</title>
        <authorList>
            <consortium name="US DOE Joint Genome Institute (JGI-PGF)"/>
            <person name="Walter F."/>
            <person name="Albersmeier A."/>
            <person name="Kalinowski J."/>
            <person name="Ruckert C."/>
        </authorList>
    </citation>
    <scope>NUCLEOTIDE SEQUENCE</scope>
    <source>
        <strain evidence="3">JCM 31311</strain>
    </source>
</reference>
<accession>A0A918KXF6</accession>
<proteinExistence type="predicted"/>
<dbReference type="Gene3D" id="3.30.310.20">
    <property type="entry name" value="DNA-3-methyladenine glycosylase AlkA, N-terminal domain"/>
    <property type="match status" value="1"/>
</dbReference>
<keyword evidence="4" id="KW-1185">Reference proteome</keyword>
<dbReference type="GO" id="GO:0043916">
    <property type="term" value="F:DNA-7-methylguanine glycosylase activity"/>
    <property type="evidence" value="ECO:0007669"/>
    <property type="project" value="TreeGrafter"/>
</dbReference>
<dbReference type="Gene3D" id="1.10.340.30">
    <property type="entry name" value="Hypothetical protein, domain 2"/>
    <property type="match status" value="1"/>
</dbReference>
<gene>
    <name evidence="3" type="ORF">GCM10008957_55860</name>
</gene>
<dbReference type="GO" id="GO:0006307">
    <property type="term" value="P:DNA alkylation repair"/>
    <property type="evidence" value="ECO:0007669"/>
    <property type="project" value="TreeGrafter"/>
</dbReference>
<dbReference type="GO" id="GO:0032993">
    <property type="term" value="C:protein-DNA complex"/>
    <property type="evidence" value="ECO:0007669"/>
    <property type="project" value="TreeGrafter"/>
</dbReference>
<dbReference type="GO" id="GO:0006285">
    <property type="term" value="P:base-excision repair, AP site formation"/>
    <property type="evidence" value="ECO:0007669"/>
    <property type="project" value="TreeGrafter"/>
</dbReference>
<sequence>MKAHGLGSLAASLHPVPPFDVEQSLRFLGDFSPMHGEQQLGVRALTKAVRVEGQTVGFSLRARGAELAPELTCELFADQALKLGTGEAVRERVRFFLSLDDDLTPFYALAEHDAPFSKVVQQLYGYHQVKFLTPFENACWAILTQRTSGTLARVMKRNLVETYGGSVHCGSGLLWAFPEPADMGHVSAAELGTVVGNLRKGEYLAAAVQAFGQINEDWLRQAPHDEVETWLRAIHGIGAWSATFVLLRGLGRMDRASFEDPDGRFTEEMMKAAARVYGPLSFEAFRAHAYRYGDWQGYWAHYLRAAGAGKSAK</sequence>
<keyword evidence="2" id="KW-0234">DNA repair</keyword>
<name>A0A918KXF6_9DEIO</name>
<evidence type="ECO:0000313" key="4">
    <source>
        <dbReference type="Proteomes" id="UP000603865"/>
    </source>
</evidence>
<evidence type="ECO:0000256" key="2">
    <source>
        <dbReference type="ARBA" id="ARBA00023204"/>
    </source>
</evidence>
<dbReference type="GO" id="GO:0032131">
    <property type="term" value="F:alkylated DNA binding"/>
    <property type="evidence" value="ECO:0007669"/>
    <property type="project" value="TreeGrafter"/>
</dbReference>
<dbReference type="InterPro" id="IPR011257">
    <property type="entry name" value="DNA_glycosylase"/>
</dbReference>
<dbReference type="EMBL" id="BMQL01000101">
    <property type="protein sequence ID" value="GGR40120.1"/>
    <property type="molecule type" value="Genomic_DNA"/>
</dbReference>
<dbReference type="InterPro" id="IPR051912">
    <property type="entry name" value="Alkylbase_DNA_Glycosylase/TA"/>
</dbReference>
<dbReference type="PANTHER" id="PTHR43003">
    <property type="entry name" value="DNA-3-METHYLADENINE GLYCOSYLASE"/>
    <property type="match status" value="1"/>
</dbReference>
<protein>
    <submittedName>
        <fullName evidence="3">DNA-3-methyladenine glycosylase 2 family protein</fullName>
    </submittedName>
</protein>
<dbReference type="RefSeq" id="WP_189093797.1">
    <property type="nucleotide sequence ID" value="NZ_BMQL01000101.1"/>
</dbReference>
<dbReference type="AlphaFoldDB" id="A0A918KXF6"/>
<reference evidence="3" key="2">
    <citation type="submission" date="2020-09" db="EMBL/GenBank/DDBJ databases">
        <authorList>
            <person name="Sun Q."/>
            <person name="Ohkuma M."/>
        </authorList>
    </citation>
    <scope>NUCLEOTIDE SEQUENCE</scope>
    <source>
        <strain evidence="3">JCM 31311</strain>
    </source>
</reference>
<organism evidence="3 4">
    <name type="scientific">Deinococcus ruber</name>
    <dbReference type="NCBI Taxonomy" id="1848197"/>
    <lineage>
        <taxon>Bacteria</taxon>
        <taxon>Thermotogati</taxon>
        <taxon>Deinococcota</taxon>
        <taxon>Deinococci</taxon>
        <taxon>Deinococcales</taxon>
        <taxon>Deinococcaceae</taxon>
        <taxon>Deinococcus</taxon>
    </lineage>
</organism>
<dbReference type="SUPFAM" id="SSF48150">
    <property type="entry name" value="DNA-glycosylase"/>
    <property type="match status" value="1"/>
</dbReference>
<dbReference type="GO" id="GO:0008725">
    <property type="term" value="F:DNA-3-methyladenine glycosylase activity"/>
    <property type="evidence" value="ECO:0007669"/>
    <property type="project" value="TreeGrafter"/>
</dbReference>
<dbReference type="InterPro" id="IPR037046">
    <property type="entry name" value="AlkA_N_sf"/>
</dbReference>